<evidence type="ECO:0000313" key="4">
    <source>
        <dbReference type="Proteomes" id="UP000680045"/>
    </source>
</evidence>
<keyword evidence="2" id="KW-1133">Transmembrane helix</keyword>
<evidence type="ECO:0000313" key="3">
    <source>
        <dbReference type="EMBL" id="MBR8645847.1"/>
    </source>
</evidence>
<feature type="transmembrane region" description="Helical" evidence="2">
    <location>
        <begin position="20"/>
        <end position="43"/>
    </location>
</feature>
<keyword evidence="2" id="KW-0472">Membrane</keyword>
<reference evidence="3" key="1">
    <citation type="submission" date="2021-04" db="EMBL/GenBank/DDBJ databases">
        <title>Whole genome sequencing of Enterococci isolates from hospitalized patients.</title>
        <authorList>
            <person name="Ogoti B.M."/>
            <person name="Onyambu F.G."/>
        </authorList>
    </citation>
    <scope>NUCLEOTIDE SEQUENCE</scope>
    <source>
        <strain evidence="3">242</strain>
    </source>
</reference>
<comment type="caution">
    <text evidence="3">The sequence shown here is derived from an EMBL/GenBank/DDBJ whole genome shotgun (WGS) entry which is preliminary data.</text>
</comment>
<dbReference type="EMBL" id="JAGTPW010000053">
    <property type="protein sequence ID" value="MBR8645847.1"/>
    <property type="molecule type" value="Genomic_DNA"/>
</dbReference>
<gene>
    <name evidence="3" type="ORF">KEH51_23275</name>
</gene>
<evidence type="ECO:0000256" key="1">
    <source>
        <dbReference type="SAM" id="MobiDB-lite"/>
    </source>
</evidence>
<sequence length="147" mass="15704">MWKKAYPLVFLIPIGLAMSPAVLTALFHTGAMIIVGGTAFVIATQAKKSKSYYHFAASVKKGGVYIGKGLSKSQAVARIKSKNDTWSTSSNQAKGVASSANKNGKPINEVDKLNGKPKKVITGIGTLISVLRKLMHFTVDPSNKRRG</sequence>
<keyword evidence="2" id="KW-0812">Transmembrane</keyword>
<evidence type="ECO:0000256" key="2">
    <source>
        <dbReference type="SAM" id="Phobius"/>
    </source>
</evidence>
<dbReference type="AlphaFoldDB" id="A0A941FSI3"/>
<feature type="compositionally biased region" description="Polar residues" evidence="1">
    <location>
        <begin position="85"/>
        <end position="102"/>
    </location>
</feature>
<name>A0A941FSI3_9BACI</name>
<proteinExistence type="predicted"/>
<organism evidence="3 4">
    <name type="scientific">Peribacillus frigoritolerans</name>
    <dbReference type="NCBI Taxonomy" id="450367"/>
    <lineage>
        <taxon>Bacteria</taxon>
        <taxon>Bacillati</taxon>
        <taxon>Bacillota</taxon>
        <taxon>Bacilli</taxon>
        <taxon>Bacillales</taxon>
        <taxon>Bacillaceae</taxon>
        <taxon>Peribacillus</taxon>
    </lineage>
</organism>
<dbReference type="Proteomes" id="UP000680045">
    <property type="component" value="Unassembled WGS sequence"/>
</dbReference>
<feature type="region of interest" description="Disordered" evidence="1">
    <location>
        <begin position="85"/>
        <end position="111"/>
    </location>
</feature>
<protein>
    <submittedName>
        <fullName evidence="3">Uncharacterized protein</fullName>
    </submittedName>
</protein>
<accession>A0A941FSI3</accession>